<gene>
    <name evidence="2" type="ORF">Pla111_17600</name>
</gene>
<accession>A0A5C5W9F2</accession>
<comment type="caution">
    <text evidence="2">The sequence shown here is derived from an EMBL/GenBank/DDBJ whole genome shotgun (WGS) entry which is preliminary data.</text>
</comment>
<name>A0A5C5W9F2_9BACT</name>
<dbReference type="PANTHER" id="PTHR48090">
    <property type="entry name" value="UNDECAPRENYL-PHOSPHATE 4-DEOXY-4-FORMAMIDO-L-ARABINOSE TRANSFERASE-RELATED"/>
    <property type="match status" value="1"/>
</dbReference>
<dbReference type="EC" id="2.4.1.54" evidence="2"/>
<keyword evidence="3" id="KW-1185">Reference proteome</keyword>
<dbReference type="InterPro" id="IPR029044">
    <property type="entry name" value="Nucleotide-diphossugar_trans"/>
</dbReference>
<feature type="domain" description="Glycosyltransferase 2-like" evidence="1">
    <location>
        <begin position="23"/>
        <end position="178"/>
    </location>
</feature>
<dbReference type="GO" id="GO:0047267">
    <property type="term" value="F:undecaprenyl-phosphate mannosyltransferase activity"/>
    <property type="evidence" value="ECO:0007669"/>
    <property type="project" value="UniProtKB-EC"/>
</dbReference>
<reference evidence="2 3" key="1">
    <citation type="submission" date="2019-02" db="EMBL/GenBank/DDBJ databases">
        <title>Deep-cultivation of Planctomycetes and their phenomic and genomic characterization uncovers novel biology.</title>
        <authorList>
            <person name="Wiegand S."/>
            <person name="Jogler M."/>
            <person name="Boedeker C."/>
            <person name="Pinto D."/>
            <person name="Vollmers J."/>
            <person name="Rivas-Marin E."/>
            <person name="Kohn T."/>
            <person name="Peeters S.H."/>
            <person name="Heuer A."/>
            <person name="Rast P."/>
            <person name="Oberbeckmann S."/>
            <person name="Bunk B."/>
            <person name="Jeske O."/>
            <person name="Meyerdierks A."/>
            <person name="Storesund J.E."/>
            <person name="Kallscheuer N."/>
            <person name="Luecker S."/>
            <person name="Lage O.M."/>
            <person name="Pohl T."/>
            <person name="Merkel B.J."/>
            <person name="Hornburger P."/>
            <person name="Mueller R.-W."/>
            <person name="Bruemmer F."/>
            <person name="Labrenz M."/>
            <person name="Spormann A.M."/>
            <person name="Op Den Camp H."/>
            <person name="Overmann J."/>
            <person name="Amann R."/>
            <person name="Jetten M.S.M."/>
            <person name="Mascher T."/>
            <person name="Medema M.H."/>
            <person name="Devos D.P."/>
            <person name="Kaster A.-K."/>
            <person name="Ovreas L."/>
            <person name="Rohde M."/>
            <person name="Galperin M.Y."/>
            <person name="Jogler C."/>
        </authorList>
    </citation>
    <scope>NUCLEOTIDE SEQUENCE [LARGE SCALE GENOMIC DNA]</scope>
    <source>
        <strain evidence="2 3">Pla111</strain>
    </source>
</reference>
<keyword evidence="2" id="KW-0328">Glycosyltransferase</keyword>
<dbReference type="Pfam" id="PF00535">
    <property type="entry name" value="Glycos_transf_2"/>
    <property type="match status" value="1"/>
</dbReference>
<evidence type="ECO:0000313" key="2">
    <source>
        <dbReference type="EMBL" id="TWT46659.1"/>
    </source>
</evidence>
<dbReference type="Gene3D" id="3.90.550.10">
    <property type="entry name" value="Spore Coat Polysaccharide Biosynthesis Protein SpsA, Chain A"/>
    <property type="match status" value="1"/>
</dbReference>
<dbReference type="CDD" id="cd04179">
    <property type="entry name" value="DPM_DPG-synthase_like"/>
    <property type="match status" value="1"/>
</dbReference>
<organism evidence="2 3">
    <name type="scientific">Botrimarina hoheduenensis</name>
    <dbReference type="NCBI Taxonomy" id="2528000"/>
    <lineage>
        <taxon>Bacteria</taxon>
        <taxon>Pseudomonadati</taxon>
        <taxon>Planctomycetota</taxon>
        <taxon>Planctomycetia</taxon>
        <taxon>Pirellulales</taxon>
        <taxon>Lacipirellulaceae</taxon>
        <taxon>Botrimarina</taxon>
    </lineage>
</organism>
<dbReference type="InterPro" id="IPR050256">
    <property type="entry name" value="Glycosyltransferase_2"/>
</dbReference>
<dbReference type="Proteomes" id="UP000318995">
    <property type="component" value="Unassembled WGS sequence"/>
</dbReference>
<sequence length="268" mass="29645">MKSTGQRLDSPNTPVPLRMLTALPVFNEAKSVNTVLDCVVSNADDILVVNDGSTDDTAQLLAKRTDIVLHTHDKNRGYGAALRSAFCYARKHNYDVLVTIDCDGQHEPQRIRTLAEACAGYDLVSGSRYRDEQLDTTGVAPADRRRINHTITAELNEQLGLSLTDAFCGFKAYRVASLANLHLSETGYAMPLELWVQAAQLGWRIQEVAVPRIYLDEERSFGGALDNAEERLAYYRETIARALAAARQPVVEEDPLCRQVDTSAFATT</sequence>
<evidence type="ECO:0000259" key="1">
    <source>
        <dbReference type="Pfam" id="PF00535"/>
    </source>
</evidence>
<evidence type="ECO:0000313" key="3">
    <source>
        <dbReference type="Proteomes" id="UP000318995"/>
    </source>
</evidence>
<dbReference type="EMBL" id="SJPH01000003">
    <property type="protein sequence ID" value="TWT46659.1"/>
    <property type="molecule type" value="Genomic_DNA"/>
</dbReference>
<dbReference type="RefSeq" id="WP_231930848.1">
    <property type="nucleotide sequence ID" value="NZ_SJPH01000003.1"/>
</dbReference>
<protein>
    <submittedName>
        <fullName evidence="2">Undecaprenyl-phosphate mannosyltransferase</fullName>
        <ecNumber evidence="2">2.4.1.54</ecNumber>
    </submittedName>
</protein>
<dbReference type="PANTHER" id="PTHR48090:SF7">
    <property type="entry name" value="RFBJ PROTEIN"/>
    <property type="match status" value="1"/>
</dbReference>
<dbReference type="SUPFAM" id="SSF53448">
    <property type="entry name" value="Nucleotide-diphospho-sugar transferases"/>
    <property type="match status" value="1"/>
</dbReference>
<proteinExistence type="predicted"/>
<dbReference type="AlphaFoldDB" id="A0A5C5W9F2"/>
<dbReference type="InterPro" id="IPR001173">
    <property type="entry name" value="Glyco_trans_2-like"/>
</dbReference>
<keyword evidence="2" id="KW-0808">Transferase</keyword>